<proteinExistence type="predicted"/>
<dbReference type="SMART" id="SM00119">
    <property type="entry name" value="HECTc"/>
    <property type="match status" value="1"/>
</dbReference>
<dbReference type="PANTHER" id="PTHR11254">
    <property type="entry name" value="HECT DOMAIN UBIQUITIN-PROTEIN LIGASE"/>
    <property type="match status" value="1"/>
</dbReference>
<dbReference type="InterPro" id="IPR050409">
    <property type="entry name" value="E3_ubiq-protein_ligase"/>
</dbReference>
<evidence type="ECO:0000256" key="1">
    <source>
        <dbReference type="ARBA" id="ARBA00000885"/>
    </source>
</evidence>
<evidence type="ECO:0000256" key="2">
    <source>
        <dbReference type="ARBA" id="ARBA00004906"/>
    </source>
</evidence>
<dbReference type="InterPro" id="IPR000569">
    <property type="entry name" value="HECT_dom"/>
</dbReference>
<keyword evidence="6" id="KW-0677">Repeat</keyword>
<dbReference type="FunFam" id="3.30.2160.10:FF:000001">
    <property type="entry name" value="E3 ubiquitin-protein ligase NEDD4-like"/>
    <property type="match status" value="1"/>
</dbReference>
<keyword evidence="7 8" id="KW-0833">Ubl conjugation pathway</keyword>
<dbReference type="EMBL" id="JBJKFK010006344">
    <property type="protein sequence ID" value="KAL3307850.1"/>
    <property type="molecule type" value="Genomic_DNA"/>
</dbReference>
<dbReference type="GO" id="GO:0051049">
    <property type="term" value="P:regulation of transport"/>
    <property type="evidence" value="ECO:0007669"/>
    <property type="project" value="UniProtKB-ARBA"/>
</dbReference>
<protein>
    <recommendedName>
        <fullName evidence="3">HECT-type E3 ubiquitin transferase</fullName>
        <ecNumber evidence="3">2.3.2.26</ecNumber>
    </recommendedName>
</protein>
<evidence type="ECO:0000313" key="11">
    <source>
        <dbReference type="Proteomes" id="UP001626550"/>
    </source>
</evidence>
<accession>A0ABD2PK46</accession>
<dbReference type="Gene3D" id="3.90.1750.10">
    <property type="entry name" value="Hect, E3 ligase catalytic domains"/>
    <property type="match status" value="1"/>
</dbReference>
<evidence type="ECO:0000259" key="9">
    <source>
        <dbReference type="PROSITE" id="PS50237"/>
    </source>
</evidence>
<dbReference type="FunFam" id="3.90.1750.10:FF:000026">
    <property type="entry name" value="E3 ubiquitin-protein ligase HACE1"/>
    <property type="match status" value="1"/>
</dbReference>
<comment type="catalytic activity">
    <reaction evidence="1">
        <text>S-ubiquitinyl-[E2 ubiquitin-conjugating enzyme]-L-cysteine + [acceptor protein]-L-lysine = [E2 ubiquitin-conjugating enzyme]-L-cysteine + N(6)-ubiquitinyl-[acceptor protein]-L-lysine.</text>
        <dbReference type="EC" id="2.3.2.26"/>
    </reaction>
</comment>
<comment type="pathway">
    <text evidence="2">Protein modification; protein ubiquitination.</text>
</comment>
<dbReference type="FunFam" id="3.30.2410.10:FF:000001">
    <property type="entry name" value="E3 ubiquitin-protein ligase NEDD4-like"/>
    <property type="match status" value="1"/>
</dbReference>
<dbReference type="PROSITE" id="PS50237">
    <property type="entry name" value="HECT"/>
    <property type="match status" value="1"/>
</dbReference>
<keyword evidence="4" id="KW-0597">Phosphoprotein</keyword>
<comment type="caution">
    <text evidence="10">The sequence shown here is derived from an EMBL/GenBank/DDBJ whole genome shotgun (WGS) entry which is preliminary data.</text>
</comment>
<evidence type="ECO:0000256" key="3">
    <source>
        <dbReference type="ARBA" id="ARBA00012485"/>
    </source>
</evidence>
<organism evidence="10 11">
    <name type="scientific">Cichlidogyrus casuarinus</name>
    <dbReference type="NCBI Taxonomy" id="1844966"/>
    <lineage>
        <taxon>Eukaryota</taxon>
        <taxon>Metazoa</taxon>
        <taxon>Spiralia</taxon>
        <taxon>Lophotrochozoa</taxon>
        <taxon>Platyhelminthes</taxon>
        <taxon>Monogenea</taxon>
        <taxon>Monopisthocotylea</taxon>
        <taxon>Dactylogyridea</taxon>
        <taxon>Ancyrocephalidae</taxon>
        <taxon>Cichlidogyrus</taxon>
    </lineage>
</organism>
<feature type="active site" description="Glycyl thioester intermediate" evidence="8">
    <location>
        <position position="262"/>
    </location>
</feature>
<dbReference type="PANTHER" id="PTHR11254:SF440">
    <property type="entry name" value="E3 UBIQUITIN-PROTEIN LIGASE NEDD-4"/>
    <property type="match status" value="1"/>
</dbReference>
<dbReference type="CDD" id="cd00078">
    <property type="entry name" value="HECTc"/>
    <property type="match status" value="1"/>
</dbReference>
<evidence type="ECO:0000313" key="10">
    <source>
        <dbReference type="EMBL" id="KAL3307850.1"/>
    </source>
</evidence>
<dbReference type="GO" id="GO:0061630">
    <property type="term" value="F:ubiquitin protein ligase activity"/>
    <property type="evidence" value="ECO:0007669"/>
    <property type="project" value="UniProtKB-EC"/>
</dbReference>
<reference evidence="10 11" key="1">
    <citation type="submission" date="2024-11" db="EMBL/GenBank/DDBJ databases">
        <title>Adaptive evolution of stress response genes in parasites aligns with host niche diversity.</title>
        <authorList>
            <person name="Hahn C."/>
            <person name="Resl P."/>
        </authorList>
    </citation>
    <scope>NUCLEOTIDE SEQUENCE [LARGE SCALE GENOMIC DNA]</scope>
    <source>
        <strain evidence="10">EGGRZ-B1_66</strain>
        <tissue evidence="10">Body</tissue>
    </source>
</reference>
<dbReference type="Pfam" id="PF00632">
    <property type="entry name" value="HECT"/>
    <property type="match status" value="1"/>
</dbReference>
<dbReference type="SUPFAM" id="SSF56204">
    <property type="entry name" value="Hect, E3 ligase catalytic domain"/>
    <property type="match status" value="1"/>
</dbReference>
<dbReference type="Gene3D" id="3.30.2160.10">
    <property type="entry name" value="Hect, E3 ligase catalytic domain"/>
    <property type="match status" value="1"/>
</dbReference>
<evidence type="ECO:0000256" key="7">
    <source>
        <dbReference type="ARBA" id="ARBA00022786"/>
    </source>
</evidence>
<dbReference type="AlphaFoldDB" id="A0ABD2PK46"/>
<dbReference type="Gene3D" id="3.30.2410.10">
    <property type="entry name" value="Hect, E3 ligase catalytic domain"/>
    <property type="match status" value="1"/>
</dbReference>
<name>A0ABD2PK46_9PLAT</name>
<evidence type="ECO:0000256" key="8">
    <source>
        <dbReference type="PROSITE-ProRule" id="PRU00104"/>
    </source>
</evidence>
<keyword evidence="11" id="KW-1185">Reference proteome</keyword>
<gene>
    <name evidence="10" type="primary">NEDD4L_2</name>
    <name evidence="10" type="ORF">Ciccas_013626</name>
</gene>
<evidence type="ECO:0000256" key="5">
    <source>
        <dbReference type="ARBA" id="ARBA00022679"/>
    </source>
</evidence>
<dbReference type="InterPro" id="IPR035983">
    <property type="entry name" value="Hect_E3_ubiquitin_ligase"/>
</dbReference>
<keyword evidence="5" id="KW-0808">Transferase</keyword>
<dbReference type="EC" id="2.3.2.26" evidence="3"/>
<evidence type="ECO:0000256" key="4">
    <source>
        <dbReference type="ARBA" id="ARBA00022553"/>
    </source>
</evidence>
<feature type="domain" description="HECT" evidence="9">
    <location>
        <begin position="1"/>
        <end position="294"/>
    </location>
</feature>
<dbReference type="Proteomes" id="UP001626550">
    <property type="component" value="Unassembled WGS sequence"/>
</dbReference>
<sequence length="295" mass="34240">MTFVFRDNYTLQINPLSETYVPQDHLKLFKFVGRVVALAVYHGRLVDGFFIRPFYKMMLGKKITLKDMESVDISYYRSLKYILECKNVEAMHLTFACDEEEFNKIKPVELIPGGSKIEVTSANKQTYIEALIKRKFVSRVEKQMNAFMKGFNEVVSLDSIKIFDPNELELLICGLQDINVNDWKANTVYRGEYHAEHPVIVNFWKVVYTFTNELRSRLLQFTTGTSRVPMNGFAELWGSETAQKFTIHSWGHVKQLPRSHTCFNRLDLPLYKTFDELRTNLIVAIENTEGFGGVD</sequence>
<evidence type="ECO:0000256" key="6">
    <source>
        <dbReference type="ARBA" id="ARBA00022737"/>
    </source>
</evidence>